<comment type="similarity">
    <text evidence="1">Belongs to the LacAB/RpiB family.</text>
</comment>
<dbReference type="GO" id="GO:0004751">
    <property type="term" value="F:ribose-5-phosphate isomerase activity"/>
    <property type="evidence" value="ECO:0007669"/>
    <property type="project" value="TreeGrafter"/>
</dbReference>
<gene>
    <name evidence="2" type="ORF">A3H51_02435</name>
</gene>
<dbReference type="Gene3D" id="3.40.1400.10">
    <property type="entry name" value="Sugar-phosphate isomerase, RpiB/LacA/LacB"/>
    <property type="match status" value="1"/>
</dbReference>
<proteinExistence type="inferred from homology"/>
<feature type="non-terminal residue" evidence="2">
    <location>
        <position position="1"/>
    </location>
</feature>
<dbReference type="PANTHER" id="PTHR30345">
    <property type="entry name" value="RIBOSE-5-PHOSPHATE ISOMERASE B"/>
    <property type="match status" value="1"/>
</dbReference>
<organism evidence="2 3">
    <name type="scientific">Candidatus Spechtbacteria bacterium RIFCSPLOWO2_02_FULL_38_8</name>
    <dbReference type="NCBI Taxonomy" id="1802164"/>
    <lineage>
        <taxon>Bacteria</taxon>
        <taxon>Candidatus Spechtiibacteriota</taxon>
    </lineage>
</organism>
<dbReference type="AlphaFoldDB" id="A0A1G2HJA6"/>
<dbReference type="PIRSF" id="PIRSF005384">
    <property type="entry name" value="RpiB_LacA_B"/>
    <property type="match status" value="1"/>
</dbReference>
<dbReference type="SUPFAM" id="SSF89623">
    <property type="entry name" value="Ribose/Galactose isomerase RpiB/AlsB"/>
    <property type="match status" value="1"/>
</dbReference>
<dbReference type="NCBIfam" id="TIGR00689">
    <property type="entry name" value="rpiB_lacA_lacB"/>
    <property type="match status" value="1"/>
</dbReference>
<dbReference type="PANTHER" id="PTHR30345:SF0">
    <property type="entry name" value="DNA DAMAGE-REPAIR_TOLERATION PROTEIN DRT102"/>
    <property type="match status" value="1"/>
</dbReference>
<accession>A0A1G2HJA6</accession>
<sequence length="160" mass="18317">KIYVGSDHNGYELKEKIKIWLKDWGYEFEDMGAHELNPQDDYPDFIKPVAQAVSENPNENRGIVLGFNGQGEAIVANRYRGVRAVVFYGEPQNISEQGKKREDKPKNMIILSREDDSTNVLSLAAGFLSDKDAQEAIKLWLETEFSGEARHMRRIKKIDE</sequence>
<reference evidence="2 3" key="1">
    <citation type="journal article" date="2016" name="Nat. Commun.">
        <title>Thousands of microbial genomes shed light on interconnected biogeochemical processes in an aquifer system.</title>
        <authorList>
            <person name="Anantharaman K."/>
            <person name="Brown C.T."/>
            <person name="Hug L.A."/>
            <person name="Sharon I."/>
            <person name="Castelle C.J."/>
            <person name="Probst A.J."/>
            <person name="Thomas B.C."/>
            <person name="Singh A."/>
            <person name="Wilkins M.J."/>
            <person name="Karaoz U."/>
            <person name="Brodie E.L."/>
            <person name="Williams K.H."/>
            <person name="Hubbard S.S."/>
            <person name="Banfield J.F."/>
        </authorList>
    </citation>
    <scope>NUCLEOTIDE SEQUENCE [LARGE SCALE GENOMIC DNA]</scope>
</reference>
<dbReference type="Pfam" id="PF02502">
    <property type="entry name" value="LacAB_rpiB"/>
    <property type="match status" value="2"/>
</dbReference>
<protein>
    <recommendedName>
        <fullName evidence="4">Ribose-5-phosphate isomerase</fullName>
    </recommendedName>
</protein>
<dbReference type="Proteomes" id="UP000178509">
    <property type="component" value="Unassembled WGS sequence"/>
</dbReference>
<dbReference type="EMBL" id="MHOJ01000015">
    <property type="protein sequence ID" value="OGZ62582.1"/>
    <property type="molecule type" value="Genomic_DNA"/>
</dbReference>
<evidence type="ECO:0000313" key="2">
    <source>
        <dbReference type="EMBL" id="OGZ62582.1"/>
    </source>
</evidence>
<evidence type="ECO:0000313" key="3">
    <source>
        <dbReference type="Proteomes" id="UP000178509"/>
    </source>
</evidence>
<dbReference type="InterPro" id="IPR003500">
    <property type="entry name" value="RpiB_LacA_LacB"/>
</dbReference>
<evidence type="ECO:0008006" key="4">
    <source>
        <dbReference type="Google" id="ProtNLM"/>
    </source>
</evidence>
<dbReference type="InterPro" id="IPR036569">
    <property type="entry name" value="RpiB_LacA_LacB_sf"/>
</dbReference>
<evidence type="ECO:0000256" key="1">
    <source>
        <dbReference type="ARBA" id="ARBA00008754"/>
    </source>
</evidence>
<dbReference type="GO" id="GO:0009052">
    <property type="term" value="P:pentose-phosphate shunt, non-oxidative branch"/>
    <property type="evidence" value="ECO:0007669"/>
    <property type="project" value="TreeGrafter"/>
</dbReference>
<comment type="caution">
    <text evidence="2">The sequence shown here is derived from an EMBL/GenBank/DDBJ whole genome shotgun (WGS) entry which is preliminary data.</text>
</comment>
<name>A0A1G2HJA6_9BACT</name>
<dbReference type="STRING" id="1802164.A3H51_02435"/>
<dbReference type="GO" id="GO:0019316">
    <property type="term" value="P:D-allose catabolic process"/>
    <property type="evidence" value="ECO:0007669"/>
    <property type="project" value="TreeGrafter"/>
</dbReference>